<dbReference type="GO" id="GO:0004497">
    <property type="term" value="F:monooxygenase activity"/>
    <property type="evidence" value="ECO:0007669"/>
    <property type="project" value="UniProtKB-KW"/>
</dbReference>
<keyword evidence="3" id="KW-0503">Monooxygenase</keyword>
<sequence>MAERDSGAGLAVSAVVDGSAGTTRGIVAMAASAEKHGMHGVWLPQLPNQLDMGTLQVAIAMATDRVTVGTAILPMYSRPPVVMAQATLTADELAGGRLVLGLGLGHRGVGDWMVGGEPMPALPATREYLTIVTSLIQDGEVSVDGRWHSGRAAYTGHRRADLPVYLGAFGPRMLELAGEQADGAILWMCDPRYVAEQAMPALRRGWQRRGGRPAGFRVVAMLQAADGPDPAADRRLFARRLSSYLRVATYRRLFERSGFGAAVAAGRPDDAMVSALSAFGTDEIAQRLVEYRSAGVDEIAVAPAGAAGDSPDGIAAIWSLVRDLARETDRR</sequence>
<dbReference type="Gene3D" id="3.20.20.30">
    <property type="entry name" value="Luciferase-like domain"/>
    <property type="match status" value="1"/>
</dbReference>
<dbReference type="InterPro" id="IPR036661">
    <property type="entry name" value="Luciferase-like_sf"/>
</dbReference>
<dbReference type="InterPro" id="IPR050564">
    <property type="entry name" value="F420-G6PD/mer"/>
</dbReference>
<dbReference type="AlphaFoldDB" id="A0A239N0Q3"/>
<evidence type="ECO:0000313" key="3">
    <source>
        <dbReference type="EMBL" id="SNT48536.1"/>
    </source>
</evidence>
<name>A0A239N0Q3_9ACTN</name>
<dbReference type="EMBL" id="FZPH01000007">
    <property type="protein sequence ID" value="SNT48536.1"/>
    <property type="molecule type" value="Genomic_DNA"/>
</dbReference>
<accession>A0A239N0Q3</accession>
<dbReference type="PANTHER" id="PTHR43244:SF1">
    <property type="entry name" value="5,10-METHYLENETETRAHYDROMETHANOPTERIN REDUCTASE"/>
    <property type="match status" value="1"/>
</dbReference>
<evidence type="ECO:0000259" key="2">
    <source>
        <dbReference type="Pfam" id="PF00296"/>
    </source>
</evidence>
<dbReference type="RefSeq" id="WP_089250627.1">
    <property type="nucleotide sequence ID" value="NZ_FZPH01000007.1"/>
</dbReference>
<dbReference type="Proteomes" id="UP000198362">
    <property type="component" value="Unassembled WGS sequence"/>
</dbReference>
<evidence type="ECO:0000313" key="4">
    <source>
        <dbReference type="Proteomes" id="UP000198362"/>
    </source>
</evidence>
<reference evidence="3 4" key="1">
    <citation type="submission" date="2017-06" db="EMBL/GenBank/DDBJ databases">
        <authorList>
            <person name="Kim H.J."/>
            <person name="Triplett B.A."/>
        </authorList>
    </citation>
    <scope>NUCLEOTIDE SEQUENCE [LARGE SCALE GENOMIC DNA]</scope>
    <source>
        <strain evidence="3 4">CGMCC 4.5593</strain>
    </source>
</reference>
<proteinExistence type="predicted"/>
<dbReference type="PANTHER" id="PTHR43244">
    <property type="match status" value="1"/>
</dbReference>
<dbReference type="InterPro" id="IPR011251">
    <property type="entry name" value="Luciferase-like_dom"/>
</dbReference>
<dbReference type="OrthoDB" id="7816697at2"/>
<protein>
    <submittedName>
        <fullName evidence="3">Flavin-dependent oxidoreductase, luciferase family (Includes alkanesulfonate monooxygenase SsuD and methylene tetrahydromethanopterin reductase)</fullName>
    </submittedName>
</protein>
<dbReference type="Pfam" id="PF00296">
    <property type="entry name" value="Bac_luciferase"/>
    <property type="match status" value="1"/>
</dbReference>
<gene>
    <name evidence="3" type="ORF">SAMN05421812_107111</name>
</gene>
<organism evidence="3 4">
    <name type="scientific">Asanoa hainanensis</name>
    <dbReference type="NCBI Taxonomy" id="560556"/>
    <lineage>
        <taxon>Bacteria</taxon>
        <taxon>Bacillati</taxon>
        <taxon>Actinomycetota</taxon>
        <taxon>Actinomycetes</taxon>
        <taxon>Micromonosporales</taxon>
        <taxon>Micromonosporaceae</taxon>
        <taxon>Asanoa</taxon>
    </lineage>
</organism>
<evidence type="ECO:0000256" key="1">
    <source>
        <dbReference type="ARBA" id="ARBA00023002"/>
    </source>
</evidence>
<feature type="domain" description="Luciferase-like" evidence="2">
    <location>
        <begin position="20"/>
        <end position="298"/>
    </location>
</feature>
<dbReference type="GO" id="GO:0016705">
    <property type="term" value="F:oxidoreductase activity, acting on paired donors, with incorporation or reduction of molecular oxygen"/>
    <property type="evidence" value="ECO:0007669"/>
    <property type="project" value="InterPro"/>
</dbReference>
<dbReference type="SUPFAM" id="SSF51679">
    <property type="entry name" value="Bacterial luciferase-like"/>
    <property type="match status" value="1"/>
</dbReference>
<keyword evidence="1" id="KW-0560">Oxidoreductase</keyword>
<keyword evidence="4" id="KW-1185">Reference proteome</keyword>